<dbReference type="STRING" id="8090.ENSORLP00000013901"/>
<dbReference type="InterPro" id="IPR003137">
    <property type="entry name" value="PA_domain"/>
</dbReference>
<evidence type="ECO:0000256" key="28">
    <source>
        <dbReference type="ARBA" id="ARBA00079527"/>
    </source>
</evidence>
<evidence type="ECO:0000256" key="18">
    <source>
        <dbReference type="ARBA" id="ARBA00023136"/>
    </source>
</evidence>
<evidence type="ECO:0000313" key="38">
    <source>
        <dbReference type="Proteomes" id="UP000001038"/>
    </source>
</evidence>
<evidence type="ECO:0000256" key="8">
    <source>
        <dbReference type="ARBA" id="ARBA00022670"/>
    </source>
</evidence>
<dbReference type="EC" id="3.4.17.21" evidence="24"/>
<evidence type="ECO:0000256" key="23">
    <source>
        <dbReference type="ARBA" id="ARBA00056370"/>
    </source>
</evidence>
<comment type="similarity">
    <text evidence="3">Belongs to the peptidase M28 family. M28B subfamily.</text>
</comment>
<comment type="catalytic activity">
    <reaction evidence="21">
        <text>Release of an unsubstituted, C-terminal glutamyl residue, typically from Ac-Asp-Glu or folylpoly-gamma-glutamates.</text>
        <dbReference type="EC" id="3.4.17.21"/>
    </reaction>
</comment>
<comment type="subunit">
    <text evidence="4">Homodimer.</text>
</comment>
<dbReference type="Gene3D" id="3.50.30.30">
    <property type="match status" value="1"/>
</dbReference>
<evidence type="ECO:0000256" key="22">
    <source>
        <dbReference type="ARBA" id="ARBA00054055"/>
    </source>
</evidence>
<dbReference type="Pfam" id="PF04389">
    <property type="entry name" value="Peptidase_M28"/>
    <property type="match status" value="1"/>
</dbReference>
<dbReference type="InterPro" id="IPR036757">
    <property type="entry name" value="TFR-like_dimer_dom_sf"/>
</dbReference>
<evidence type="ECO:0000256" key="19">
    <source>
        <dbReference type="ARBA" id="ARBA00023180"/>
    </source>
</evidence>
<dbReference type="GO" id="GO:0016805">
    <property type="term" value="F:dipeptidase activity"/>
    <property type="evidence" value="ECO:0007669"/>
    <property type="project" value="UniProtKB-KW"/>
</dbReference>
<keyword evidence="12" id="KW-0862">Zinc</keyword>
<evidence type="ECO:0000256" key="30">
    <source>
        <dbReference type="ARBA" id="ARBA00080568"/>
    </source>
</evidence>
<dbReference type="SUPFAM" id="SSF53187">
    <property type="entry name" value="Zn-dependent exopeptidases"/>
    <property type="match status" value="1"/>
</dbReference>
<keyword evidence="17" id="KW-0482">Metalloprotease</keyword>
<evidence type="ECO:0000256" key="33">
    <source>
        <dbReference type="SAM" id="Phobius"/>
    </source>
</evidence>
<dbReference type="AlphaFoldDB" id="H2M613"/>
<evidence type="ECO:0000313" key="37">
    <source>
        <dbReference type="Ensembl" id="ENSORLP00000013901.2"/>
    </source>
</evidence>
<dbReference type="Proteomes" id="UP000001038">
    <property type="component" value="Chromosome 13"/>
</dbReference>
<evidence type="ECO:0000256" key="9">
    <source>
        <dbReference type="ARBA" id="ARBA00022692"/>
    </source>
</evidence>
<protein>
    <recommendedName>
        <fullName evidence="25">Glutamate carboxypeptidase 2</fullName>
        <ecNumber evidence="24">3.4.17.21</ecNumber>
    </recommendedName>
    <alternativeName>
        <fullName evidence="28">Folate hydrolase 1</fullName>
    </alternativeName>
    <alternativeName>
        <fullName evidence="31">Folylpoly-gamma-glutamate carboxypeptidase</fullName>
    </alternativeName>
    <alternativeName>
        <fullName evidence="32">Glutamate carboxypeptidase II</fullName>
    </alternativeName>
    <alternativeName>
        <fullName evidence="29">Membrane glutamate carboxypeptidase</fullName>
    </alternativeName>
    <alternativeName>
        <fullName evidence="30">N-acetylated-alpha-linked acidic dipeptidase I</fullName>
    </alternativeName>
    <alternativeName>
        <fullName evidence="26">Prostate-specific membrane antigen homolog</fullName>
    </alternativeName>
    <alternativeName>
        <fullName evidence="27">Pteroylpoly-gamma-glutamate carboxypeptidase</fullName>
    </alternativeName>
</protein>
<dbReference type="CDD" id="cd02121">
    <property type="entry name" value="PA_GCPII_like"/>
    <property type="match status" value="1"/>
</dbReference>
<evidence type="ECO:0000256" key="32">
    <source>
        <dbReference type="ARBA" id="ARBA00082320"/>
    </source>
</evidence>
<dbReference type="Pfam" id="PF02225">
    <property type="entry name" value="PA"/>
    <property type="match status" value="1"/>
</dbReference>
<keyword evidence="11" id="KW-0378">Hydrolase</keyword>
<evidence type="ECO:0000256" key="27">
    <source>
        <dbReference type="ARBA" id="ARBA00078457"/>
    </source>
</evidence>
<evidence type="ECO:0000256" key="25">
    <source>
        <dbReference type="ARBA" id="ARBA00070473"/>
    </source>
</evidence>
<dbReference type="FunFam" id="3.40.630.10:FF:000009">
    <property type="entry name" value="N-acetylated-alpha-linked acidic dipeptidase 2"/>
    <property type="match status" value="1"/>
</dbReference>
<dbReference type="GO" id="GO:0005886">
    <property type="term" value="C:plasma membrane"/>
    <property type="evidence" value="ECO:0007669"/>
    <property type="project" value="UniProtKB-SubCell"/>
</dbReference>
<evidence type="ECO:0000259" key="35">
    <source>
        <dbReference type="Pfam" id="PF04253"/>
    </source>
</evidence>
<keyword evidence="9 33" id="KW-0812">Transmembrane</keyword>
<dbReference type="FunFam" id="3.50.30.30:FF:000002">
    <property type="entry name" value="N-acetylated-alpha-linked acidic dipeptidase 2"/>
    <property type="match status" value="1"/>
</dbReference>
<dbReference type="PANTHER" id="PTHR10404:SF36">
    <property type="entry name" value="GLUTAMATE CARBOXYPEPTIDASE 2"/>
    <property type="match status" value="1"/>
</dbReference>
<dbReference type="InterPro" id="IPR039373">
    <property type="entry name" value="Peptidase_M28B"/>
</dbReference>
<evidence type="ECO:0000256" key="7">
    <source>
        <dbReference type="ARBA" id="ARBA00022645"/>
    </source>
</evidence>
<proteinExistence type="inferred from homology"/>
<evidence type="ECO:0000256" key="21">
    <source>
        <dbReference type="ARBA" id="ARBA00052003"/>
    </source>
</evidence>
<dbReference type="HOGENOM" id="CLU_005688_3_2_1"/>
<keyword evidence="20" id="KW-0511">Multifunctional enzyme</keyword>
<dbReference type="Gene3D" id="1.20.930.40">
    <property type="entry name" value="Transferrin receptor-like, dimerisation domain"/>
    <property type="match status" value="1"/>
</dbReference>
<dbReference type="Gene3D" id="3.40.630.10">
    <property type="entry name" value="Zn peptidases"/>
    <property type="match status" value="1"/>
</dbReference>
<reference evidence="37" key="3">
    <citation type="submission" date="2025-09" db="UniProtKB">
        <authorList>
            <consortium name="Ensembl"/>
        </authorList>
    </citation>
    <scope>IDENTIFICATION</scope>
    <source>
        <strain evidence="37">Hd-rR</strain>
    </source>
</reference>
<dbReference type="InterPro" id="IPR007484">
    <property type="entry name" value="Peptidase_M28"/>
</dbReference>
<keyword evidence="15 33" id="KW-1133">Transmembrane helix</keyword>
<dbReference type="InterPro" id="IPR007365">
    <property type="entry name" value="TFR-like_dimer_dom"/>
</dbReference>
<comment type="cofactor">
    <cofactor evidence="1">
        <name>Zn(2+)</name>
        <dbReference type="ChEBI" id="CHEBI:29105"/>
    </cofactor>
</comment>
<keyword evidence="5" id="KW-1003">Cell membrane</keyword>
<dbReference type="GO" id="GO:0006508">
    <property type="term" value="P:proteolysis"/>
    <property type="evidence" value="ECO:0007669"/>
    <property type="project" value="UniProtKB-KW"/>
</dbReference>
<evidence type="ECO:0000256" key="17">
    <source>
        <dbReference type="ARBA" id="ARBA00023049"/>
    </source>
</evidence>
<dbReference type="GO" id="GO:0046872">
    <property type="term" value="F:metal ion binding"/>
    <property type="evidence" value="ECO:0007669"/>
    <property type="project" value="UniProtKB-KW"/>
</dbReference>
<keyword evidence="8" id="KW-0645">Protease</keyword>
<keyword evidence="14" id="KW-0735">Signal-anchor</keyword>
<keyword evidence="19" id="KW-0325">Glycoprotein</keyword>
<feature type="domain" description="Peptidase M28" evidence="36">
    <location>
        <begin position="346"/>
        <end position="474"/>
    </location>
</feature>
<dbReference type="FunFam" id="1.20.930.40:FF:000001">
    <property type="entry name" value="N-acetylated-alpha-linked acidic dipeptidase 2"/>
    <property type="match status" value="1"/>
</dbReference>
<gene>
    <name evidence="37" type="primary">naalad2</name>
</gene>
<keyword evidence="6" id="KW-0597">Phosphoprotein</keyword>
<comment type="subcellular location">
    <subcellularLocation>
        <location evidence="2">Cell membrane</location>
        <topology evidence="2">Single-pass type II membrane protein</topology>
    </subcellularLocation>
</comment>
<organism evidence="37 38">
    <name type="scientific">Oryzias latipes</name>
    <name type="common">Japanese rice fish</name>
    <name type="synonym">Japanese killifish</name>
    <dbReference type="NCBI Taxonomy" id="8090"/>
    <lineage>
        <taxon>Eukaryota</taxon>
        <taxon>Metazoa</taxon>
        <taxon>Chordata</taxon>
        <taxon>Craniata</taxon>
        <taxon>Vertebrata</taxon>
        <taxon>Euteleostomi</taxon>
        <taxon>Actinopterygii</taxon>
        <taxon>Neopterygii</taxon>
        <taxon>Teleostei</taxon>
        <taxon>Neoteleostei</taxon>
        <taxon>Acanthomorphata</taxon>
        <taxon>Ovalentaria</taxon>
        <taxon>Atherinomorphae</taxon>
        <taxon>Beloniformes</taxon>
        <taxon>Adrianichthyidae</taxon>
        <taxon>Oryziinae</taxon>
        <taxon>Oryzias</taxon>
    </lineage>
</organism>
<dbReference type="InterPro" id="IPR046450">
    <property type="entry name" value="PA_dom_sf"/>
</dbReference>
<feature type="transmembrane region" description="Helical" evidence="33">
    <location>
        <begin position="12"/>
        <end position="31"/>
    </location>
</feature>
<evidence type="ECO:0000256" key="12">
    <source>
        <dbReference type="ARBA" id="ARBA00022833"/>
    </source>
</evidence>
<keyword evidence="38" id="KW-1185">Reference proteome</keyword>
<keyword evidence="16" id="KW-0224">Dipeptidase</keyword>
<comment type="function">
    <text evidence="23">Has both folate hydrolase and N-acetylated-alpha-linked-acidic dipeptidase (NAALADase) activity. Has a preference for tri-alpha-glutamate peptides. In the intestine, required for the uptake of folate. In the brain, modulates excitatory neurotransmission through the hydrolysis of the neuropeptide, N-aceylaspartylglutamate (NAAG), thereby releasing glutamate.</text>
</comment>
<evidence type="ECO:0000256" key="13">
    <source>
        <dbReference type="ARBA" id="ARBA00022837"/>
    </source>
</evidence>
<evidence type="ECO:0000259" key="34">
    <source>
        <dbReference type="Pfam" id="PF02225"/>
    </source>
</evidence>
<evidence type="ECO:0000256" key="24">
    <source>
        <dbReference type="ARBA" id="ARBA00066561"/>
    </source>
</evidence>
<dbReference type="GeneTree" id="ENSGT01030000234598"/>
<evidence type="ECO:0000256" key="11">
    <source>
        <dbReference type="ARBA" id="ARBA00022801"/>
    </source>
</evidence>
<keyword evidence="7" id="KW-0121">Carboxypeptidase</keyword>
<reference evidence="37" key="2">
    <citation type="submission" date="2025-08" db="UniProtKB">
        <authorList>
            <consortium name="Ensembl"/>
        </authorList>
    </citation>
    <scope>IDENTIFICATION</scope>
    <source>
        <strain evidence="37">Hd-rR</strain>
    </source>
</reference>
<accession>H2M613</accession>
<evidence type="ECO:0000256" key="1">
    <source>
        <dbReference type="ARBA" id="ARBA00001947"/>
    </source>
</evidence>
<evidence type="ECO:0000256" key="6">
    <source>
        <dbReference type="ARBA" id="ARBA00022553"/>
    </source>
</evidence>
<sequence>MRKEGRLIRWVWWILLVTALFLLGFIIGWFAKPSHTNKEDHKASNEYLREFLDEMQADRIREHLRKFTRLPHLAGTEQNLKYAEQIKEEWQEFGLDSVEMVPYDVLLSYPNKSQPNYISIVDQLGTEVFVTSLAEPVPQGYEDVTDIVPPFSAFSAKGQPEGDLVYVNYGRTEDFVQLQREMGINVTGKIVIVRYGKIFRGNKVKNAMLAGAKGVIMFSDPADYWATGVQPYPDGWNLPGGGAQRGNVLNLNGAGDPLTPGYPAKEYTYRFSMEEGVGLPDIPVHPIGFNDAIHLLKNMGGQIPPNNWKGALNVSYRIGPGFTDDIKSQKVRMNIYSNNQITRIYNVIGKIRGALEPDRYVILGGHRDAWVFGGIDPMSGAAVIHEAVRSAGLLLGKGWRPRRSIIFASWDAEEFGLLGSTEWAEDNARLLQQRAVAYINADSAIEGMYTLRVDCTPSLHTLVYDLTKQIASPEEGEEGISLYESWHKRDNWTNDRDAPRISKLGSGSDFEAYFIRLGIAAGRARYTKDMKTERYSSYPVYHSVYETFEIVEQFYDPSFRRLRAVAQVRGGLTVLLANSQLLPLDANEYADALGKYAQSIAQLAAKNPDEMVKYEVSFDSLFSAVQNFTVAARDFHERLKTLNRDDPLQVRLVNDQLMYLERAFIDPLGLPGRPFYRHVIFAPSSHNKYAGESFPGIYDALFDIQNSADPKKAWQEVKRQISIAAFTVHAAAMTLTPPA</sequence>
<dbReference type="OrthoDB" id="5841748at2759"/>
<evidence type="ECO:0000256" key="26">
    <source>
        <dbReference type="ARBA" id="ARBA00075140"/>
    </source>
</evidence>
<evidence type="ECO:0000256" key="15">
    <source>
        <dbReference type="ARBA" id="ARBA00022989"/>
    </source>
</evidence>
<keyword evidence="10" id="KW-0479">Metal-binding</keyword>
<dbReference type="GO" id="GO:0004181">
    <property type="term" value="F:metallocarboxypeptidase activity"/>
    <property type="evidence" value="ECO:0007669"/>
    <property type="project" value="UniProtKB-EC"/>
</dbReference>
<dbReference type="GO" id="GO:0004180">
    <property type="term" value="F:carboxypeptidase activity"/>
    <property type="evidence" value="ECO:0000318"/>
    <property type="project" value="GO_Central"/>
</dbReference>
<dbReference type="InParanoid" id="H2M613"/>
<dbReference type="PANTHER" id="PTHR10404">
    <property type="entry name" value="N-ACETYLATED-ALPHA-LINKED ACIDIC DIPEPTIDASE"/>
    <property type="match status" value="1"/>
</dbReference>
<evidence type="ECO:0000256" key="31">
    <source>
        <dbReference type="ARBA" id="ARBA00082075"/>
    </source>
</evidence>
<evidence type="ECO:0000256" key="29">
    <source>
        <dbReference type="ARBA" id="ARBA00080362"/>
    </source>
</evidence>
<dbReference type="Ensembl" id="ENSORLT00000013902.2">
    <property type="protein sequence ID" value="ENSORLP00000013901.2"/>
    <property type="gene ID" value="ENSORLG00000011078.2"/>
</dbReference>
<dbReference type="SUPFAM" id="SSF47672">
    <property type="entry name" value="Transferrin receptor-like dimerisation domain"/>
    <property type="match status" value="1"/>
</dbReference>
<evidence type="ECO:0000256" key="4">
    <source>
        <dbReference type="ARBA" id="ARBA00011738"/>
    </source>
</evidence>
<evidence type="ECO:0000256" key="16">
    <source>
        <dbReference type="ARBA" id="ARBA00022997"/>
    </source>
</evidence>
<dbReference type="CDD" id="cd08022">
    <property type="entry name" value="M28_PSMA_like"/>
    <property type="match status" value="1"/>
</dbReference>
<evidence type="ECO:0000256" key="5">
    <source>
        <dbReference type="ARBA" id="ARBA00022475"/>
    </source>
</evidence>
<evidence type="ECO:0000256" key="10">
    <source>
        <dbReference type="ARBA" id="ARBA00022723"/>
    </source>
</evidence>
<evidence type="ECO:0000256" key="3">
    <source>
        <dbReference type="ARBA" id="ARBA00005634"/>
    </source>
</evidence>
<dbReference type="Pfam" id="PF04253">
    <property type="entry name" value="TFR_dimer"/>
    <property type="match status" value="1"/>
</dbReference>
<keyword evidence="18 33" id="KW-0472">Membrane</keyword>
<dbReference type="SUPFAM" id="SSF52025">
    <property type="entry name" value="PA domain"/>
    <property type="match status" value="1"/>
</dbReference>
<dbReference type="eggNOG" id="KOG2195">
    <property type="taxonomic scope" value="Eukaryota"/>
</dbReference>
<name>H2M613_ORYLA</name>
<evidence type="ECO:0000259" key="36">
    <source>
        <dbReference type="Pfam" id="PF04389"/>
    </source>
</evidence>
<evidence type="ECO:0000256" key="2">
    <source>
        <dbReference type="ARBA" id="ARBA00004401"/>
    </source>
</evidence>
<evidence type="ECO:0000256" key="20">
    <source>
        <dbReference type="ARBA" id="ARBA00023268"/>
    </source>
</evidence>
<feature type="domain" description="Transferrin receptor-like dimerisation" evidence="35">
    <location>
        <begin position="616"/>
        <end position="735"/>
    </location>
</feature>
<reference evidence="37 38" key="1">
    <citation type="journal article" date="2007" name="Nature">
        <title>The medaka draft genome and insights into vertebrate genome evolution.</title>
        <authorList>
            <person name="Kasahara M."/>
            <person name="Naruse K."/>
            <person name="Sasaki S."/>
            <person name="Nakatani Y."/>
            <person name="Qu W."/>
            <person name="Ahsan B."/>
            <person name="Yamada T."/>
            <person name="Nagayasu Y."/>
            <person name="Doi K."/>
            <person name="Kasai Y."/>
            <person name="Jindo T."/>
            <person name="Kobayashi D."/>
            <person name="Shimada A."/>
            <person name="Toyoda A."/>
            <person name="Kuroki Y."/>
            <person name="Fujiyama A."/>
            <person name="Sasaki T."/>
            <person name="Shimizu A."/>
            <person name="Asakawa S."/>
            <person name="Shimizu N."/>
            <person name="Hashimoto S."/>
            <person name="Yang J."/>
            <person name="Lee Y."/>
            <person name="Matsushima K."/>
            <person name="Sugano S."/>
            <person name="Sakaizumi M."/>
            <person name="Narita T."/>
            <person name="Ohishi K."/>
            <person name="Haga S."/>
            <person name="Ohta F."/>
            <person name="Nomoto H."/>
            <person name="Nogata K."/>
            <person name="Morishita T."/>
            <person name="Endo T."/>
            <person name="Shin-I T."/>
            <person name="Takeda H."/>
            <person name="Morishita S."/>
            <person name="Kohara Y."/>
        </authorList>
    </citation>
    <scope>NUCLEOTIDE SEQUENCE [LARGE SCALE GENOMIC DNA]</scope>
    <source>
        <strain evidence="37 38">Hd-rR</strain>
    </source>
</reference>
<evidence type="ECO:0000256" key="14">
    <source>
        <dbReference type="ARBA" id="ARBA00022968"/>
    </source>
</evidence>
<feature type="domain" description="PA" evidence="34">
    <location>
        <begin position="161"/>
        <end position="249"/>
    </location>
</feature>
<comment type="function">
    <text evidence="22">Also exhibits a dipeptidyl-peptidase IV type activity. In vitro, cleaves Gly-Pro-AMC.</text>
</comment>
<dbReference type="Bgee" id="ENSORLG00000011078">
    <property type="expression patterns" value="Expressed in intestine and 15 other cell types or tissues"/>
</dbReference>
<keyword evidence="13" id="KW-0106">Calcium</keyword>